<comment type="caution">
    <text evidence="3">The sequence shown here is derived from an EMBL/GenBank/DDBJ whole genome shotgun (WGS) entry which is preliminary data.</text>
</comment>
<dbReference type="InterPro" id="IPR004843">
    <property type="entry name" value="Calcineurin-like_PHP"/>
</dbReference>
<dbReference type="AlphaFoldDB" id="A0A423H5F8"/>
<sequence length="337" mass="37864">MKLYKKSKLLACLALLLVIPVVNGASSIDTPRHMVFVSDPQYPWTDKTDAREPESNSQAQKRSQWLIETQYDSIAEFRRNSGGASAVPVMINGDLTAFGHGDQRSYIKSTLDAKLNGLYDYGLGNHDYQNNVDDCYLNSCAAGSIDDLKNRYWGKVGNMDLAARSSWPSTIYYGSLAYSKDFGDVHLVQLHNEPTYEVTFSSGVFLSPTVYEITPALDWLERDLKRARAQGKIILLNLHKPAEWQGSNEQISRFRTMIEEYGVTAVFAGHEHGHAGWRGWWGREEIYGDVPVFLSGAASQQTWLFASLSEDSKELAISVVADNDWRNPREVEVIPVK</sequence>
<dbReference type="PANTHER" id="PTHR43143">
    <property type="entry name" value="METALLOPHOSPHOESTERASE, CALCINEURIN SUPERFAMILY"/>
    <property type="match status" value="1"/>
</dbReference>
<proteinExistence type="predicted"/>
<feature type="domain" description="Calcineurin-like phosphoesterase" evidence="2">
    <location>
        <begin position="70"/>
        <end position="273"/>
    </location>
</feature>
<name>A0A423H5F8_9PSED</name>
<dbReference type="RefSeq" id="WP_123425666.1">
    <property type="nucleotide sequence ID" value="NZ_MOBJ01000009.1"/>
</dbReference>
<dbReference type="Gene3D" id="3.60.21.10">
    <property type="match status" value="1"/>
</dbReference>
<feature type="signal peptide" evidence="1">
    <location>
        <begin position="1"/>
        <end position="24"/>
    </location>
</feature>
<dbReference type="InterPro" id="IPR051918">
    <property type="entry name" value="STPP_CPPED1"/>
</dbReference>
<dbReference type="PANTHER" id="PTHR43143:SF1">
    <property type="entry name" value="SERINE_THREONINE-PROTEIN PHOSPHATASE CPPED1"/>
    <property type="match status" value="1"/>
</dbReference>
<dbReference type="SUPFAM" id="SSF56300">
    <property type="entry name" value="Metallo-dependent phosphatases"/>
    <property type="match status" value="1"/>
</dbReference>
<dbReference type="GO" id="GO:0016787">
    <property type="term" value="F:hydrolase activity"/>
    <property type="evidence" value="ECO:0007669"/>
    <property type="project" value="InterPro"/>
</dbReference>
<reference evidence="3 4" key="1">
    <citation type="submission" date="2016-10" db="EMBL/GenBank/DDBJ databases">
        <title>Comparative genome analysis of multiple Pseudomonas spp. focuses on biocontrol and plant growth promoting traits.</title>
        <authorList>
            <person name="Tao X.-Y."/>
            <person name="Taylor C.G."/>
        </authorList>
    </citation>
    <scope>NUCLEOTIDE SEQUENCE [LARGE SCALE GENOMIC DNA]</scope>
    <source>
        <strain evidence="3 4">48H11</strain>
    </source>
</reference>
<dbReference type="EMBL" id="MOBJ01000009">
    <property type="protein sequence ID" value="RON08430.1"/>
    <property type="molecule type" value="Genomic_DNA"/>
</dbReference>
<keyword evidence="1" id="KW-0732">Signal</keyword>
<organism evidence="3 4">
    <name type="scientific">Pseudomonas brassicacearum</name>
    <dbReference type="NCBI Taxonomy" id="930166"/>
    <lineage>
        <taxon>Bacteria</taxon>
        <taxon>Pseudomonadati</taxon>
        <taxon>Pseudomonadota</taxon>
        <taxon>Gammaproteobacteria</taxon>
        <taxon>Pseudomonadales</taxon>
        <taxon>Pseudomonadaceae</taxon>
        <taxon>Pseudomonas</taxon>
    </lineage>
</organism>
<protein>
    <submittedName>
        <fullName evidence="3">Phosphoesterase</fullName>
    </submittedName>
</protein>
<dbReference type="Proteomes" id="UP000286071">
    <property type="component" value="Unassembled WGS sequence"/>
</dbReference>
<feature type="chain" id="PRO_5019095785" evidence="1">
    <location>
        <begin position="25"/>
        <end position="337"/>
    </location>
</feature>
<gene>
    <name evidence="3" type="ORF">BK659_13600</name>
</gene>
<dbReference type="InterPro" id="IPR029052">
    <property type="entry name" value="Metallo-depent_PP-like"/>
</dbReference>
<accession>A0A423H5F8</accession>
<dbReference type="OrthoDB" id="8055872at2"/>
<evidence type="ECO:0000313" key="3">
    <source>
        <dbReference type="EMBL" id="RON08430.1"/>
    </source>
</evidence>
<evidence type="ECO:0000256" key="1">
    <source>
        <dbReference type="SAM" id="SignalP"/>
    </source>
</evidence>
<evidence type="ECO:0000259" key="2">
    <source>
        <dbReference type="Pfam" id="PF00149"/>
    </source>
</evidence>
<evidence type="ECO:0000313" key="4">
    <source>
        <dbReference type="Proteomes" id="UP000286071"/>
    </source>
</evidence>
<dbReference type="Pfam" id="PF00149">
    <property type="entry name" value="Metallophos"/>
    <property type="match status" value="1"/>
</dbReference>